<dbReference type="SUPFAM" id="SSF53474">
    <property type="entry name" value="alpha/beta-Hydrolases"/>
    <property type="match status" value="1"/>
</dbReference>
<keyword evidence="3" id="KW-1185">Reference proteome</keyword>
<keyword evidence="2" id="KW-0378">Hydrolase</keyword>
<evidence type="ECO:0000259" key="1">
    <source>
        <dbReference type="Pfam" id="PF12697"/>
    </source>
</evidence>
<gene>
    <name evidence="2" type="ORF">HH308_05335</name>
</gene>
<sequence length="252" mass="26214">MSPPEPLPVILVHGLRVSGAALHRIAASITDRETRCPDLPGHGTRSCETFTMDGAVDAVLDAIDDVGGRALVAGMSLGGYVAMATGARDSNAVAGLVVMCATTQPTPLLAAPFRVFGAATRFLPKEAAAISKFLTRLAVGRGVSADMEAGGLALHSIRDVVNGLAAFDALAAIGDYAGPTEFLNGAQDPFRLDERRFVAAAHDARLTVVDSASHLFPLIQPALVGRFIDDEASKLDDERAASTPPAHPVPDR</sequence>
<dbReference type="PANTHER" id="PTHR43194">
    <property type="entry name" value="HYDROLASE ALPHA/BETA FOLD FAMILY"/>
    <property type="match status" value="1"/>
</dbReference>
<dbReference type="Proteomes" id="UP000550729">
    <property type="component" value="Unassembled WGS sequence"/>
</dbReference>
<feature type="domain" description="AB hydrolase-1" evidence="1">
    <location>
        <begin position="9"/>
        <end position="224"/>
    </location>
</feature>
<dbReference type="AlphaFoldDB" id="A0A848KYX3"/>
<organism evidence="2 3">
    <name type="scientific">Gordonia asplenii</name>
    <dbReference type="NCBI Taxonomy" id="2725283"/>
    <lineage>
        <taxon>Bacteria</taxon>
        <taxon>Bacillati</taxon>
        <taxon>Actinomycetota</taxon>
        <taxon>Actinomycetes</taxon>
        <taxon>Mycobacteriales</taxon>
        <taxon>Gordoniaceae</taxon>
        <taxon>Gordonia</taxon>
    </lineage>
</organism>
<protein>
    <submittedName>
        <fullName evidence="2">Alpha/beta hydrolase</fullName>
    </submittedName>
</protein>
<comment type="caution">
    <text evidence="2">The sequence shown here is derived from an EMBL/GenBank/DDBJ whole genome shotgun (WGS) entry which is preliminary data.</text>
</comment>
<dbReference type="InterPro" id="IPR050228">
    <property type="entry name" value="Carboxylesterase_BioH"/>
</dbReference>
<dbReference type="Pfam" id="PF12697">
    <property type="entry name" value="Abhydrolase_6"/>
    <property type="match status" value="1"/>
</dbReference>
<dbReference type="RefSeq" id="WP_170193212.1">
    <property type="nucleotide sequence ID" value="NZ_JABBNB010000004.1"/>
</dbReference>
<accession>A0A848KYX3</accession>
<dbReference type="InterPro" id="IPR000073">
    <property type="entry name" value="AB_hydrolase_1"/>
</dbReference>
<dbReference type="EMBL" id="JABBNB010000004">
    <property type="protein sequence ID" value="NMO00638.1"/>
    <property type="molecule type" value="Genomic_DNA"/>
</dbReference>
<evidence type="ECO:0000313" key="2">
    <source>
        <dbReference type="EMBL" id="NMO00638.1"/>
    </source>
</evidence>
<proteinExistence type="predicted"/>
<evidence type="ECO:0000313" key="3">
    <source>
        <dbReference type="Proteomes" id="UP000550729"/>
    </source>
</evidence>
<name>A0A848KYX3_9ACTN</name>
<dbReference type="InterPro" id="IPR029058">
    <property type="entry name" value="AB_hydrolase_fold"/>
</dbReference>
<reference evidence="2 3" key="1">
    <citation type="submission" date="2020-04" db="EMBL/GenBank/DDBJ databases">
        <title>Gordonia sp. nov. TBRC 11910.</title>
        <authorList>
            <person name="Suriyachadkun C."/>
        </authorList>
    </citation>
    <scope>NUCLEOTIDE SEQUENCE [LARGE SCALE GENOMIC DNA]</scope>
    <source>
        <strain evidence="2 3">TBRC 11910</strain>
    </source>
</reference>
<dbReference type="PANTHER" id="PTHR43194:SF5">
    <property type="entry name" value="PIMELOYL-[ACYL-CARRIER PROTEIN] METHYL ESTER ESTERASE"/>
    <property type="match status" value="1"/>
</dbReference>
<dbReference type="Gene3D" id="3.40.50.1820">
    <property type="entry name" value="alpha/beta hydrolase"/>
    <property type="match status" value="1"/>
</dbReference>
<dbReference type="GO" id="GO:0016787">
    <property type="term" value="F:hydrolase activity"/>
    <property type="evidence" value="ECO:0007669"/>
    <property type="project" value="UniProtKB-KW"/>
</dbReference>